<dbReference type="Proteomes" id="UP000823388">
    <property type="component" value="Chromosome 5N"/>
</dbReference>
<evidence type="ECO:0000313" key="1">
    <source>
        <dbReference type="EMBL" id="KAG2590523.1"/>
    </source>
</evidence>
<proteinExistence type="predicted"/>
<organism evidence="1 2">
    <name type="scientific">Panicum virgatum</name>
    <name type="common">Blackwell switchgrass</name>
    <dbReference type="NCBI Taxonomy" id="38727"/>
    <lineage>
        <taxon>Eukaryota</taxon>
        <taxon>Viridiplantae</taxon>
        <taxon>Streptophyta</taxon>
        <taxon>Embryophyta</taxon>
        <taxon>Tracheophyta</taxon>
        <taxon>Spermatophyta</taxon>
        <taxon>Magnoliopsida</taxon>
        <taxon>Liliopsida</taxon>
        <taxon>Poales</taxon>
        <taxon>Poaceae</taxon>
        <taxon>PACMAD clade</taxon>
        <taxon>Panicoideae</taxon>
        <taxon>Panicodae</taxon>
        <taxon>Paniceae</taxon>
        <taxon>Panicinae</taxon>
        <taxon>Panicum</taxon>
        <taxon>Panicum sect. Hiantes</taxon>
    </lineage>
</organism>
<reference evidence="1" key="1">
    <citation type="submission" date="2020-05" db="EMBL/GenBank/DDBJ databases">
        <title>WGS assembly of Panicum virgatum.</title>
        <authorList>
            <person name="Lovell J.T."/>
            <person name="Jenkins J."/>
            <person name="Shu S."/>
            <person name="Juenger T.E."/>
            <person name="Schmutz J."/>
        </authorList>
    </citation>
    <scope>NUCLEOTIDE SEQUENCE</scope>
    <source>
        <strain evidence="1">AP13</strain>
    </source>
</reference>
<evidence type="ECO:0000313" key="2">
    <source>
        <dbReference type="Proteomes" id="UP000823388"/>
    </source>
</evidence>
<protein>
    <submittedName>
        <fullName evidence="1">Uncharacterized protein</fullName>
    </submittedName>
</protein>
<sequence length="100" mass="10776">MARAVSICYAAFGDILATSKLVVPGAASCIHHVHVALLPFAFLPPLLPRKFRCSSVNSKVKALASLSVAAYYYAVARTSHVFGPSNRVSRSGCSLFRYLM</sequence>
<accession>A0A8T0S133</accession>
<keyword evidence="2" id="KW-1185">Reference proteome</keyword>
<dbReference type="EMBL" id="CM029046">
    <property type="protein sequence ID" value="KAG2590523.1"/>
    <property type="molecule type" value="Genomic_DNA"/>
</dbReference>
<dbReference type="AlphaFoldDB" id="A0A8T0S133"/>
<gene>
    <name evidence="1" type="ORF">PVAP13_5NG407840</name>
</gene>
<name>A0A8T0S133_PANVG</name>
<comment type="caution">
    <text evidence="1">The sequence shown here is derived from an EMBL/GenBank/DDBJ whole genome shotgun (WGS) entry which is preliminary data.</text>
</comment>